<dbReference type="InterPro" id="IPR052835">
    <property type="entry name" value="Nepro"/>
</dbReference>
<dbReference type="KEGG" id="dwi:6645294"/>
<dbReference type="eggNOG" id="ENOG502S8BH">
    <property type="taxonomic scope" value="Eukaryota"/>
</dbReference>
<dbReference type="PANTHER" id="PTHR34761:SF1">
    <property type="entry name" value="NUCLEOLUS AND NEURAL PROGENITOR PROTEIN"/>
    <property type="match status" value="1"/>
</dbReference>
<dbReference type="InterPro" id="IPR027951">
    <property type="entry name" value="Nepro_N"/>
</dbReference>
<protein>
    <recommendedName>
        <fullName evidence="1">Nucleolus and neural progenitor protein-like N-terminal domain-containing protein</fullName>
    </recommendedName>
</protein>
<dbReference type="HOGENOM" id="CLU_792924_0_0_1"/>
<dbReference type="EMBL" id="CH964095">
    <property type="protein sequence ID" value="EDW78978.2"/>
    <property type="molecule type" value="Genomic_DNA"/>
</dbReference>
<feature type="domain" description="Nucleolus and neural progenitor protein-like N-terminal" evidence="1">
    <location>
        <begin position="11"/>
        <end position="194"/>
    </location>
</feature>
<gene>
    <name evidence="2" type="primary">Dwil\GK10934</name>
    <name evidence="2" type="ORF">Dwil_GK10934</name>
</gene>
<dbReference type="OrthoDB" id="9899341at2759"/>
<feature type="non-terminal residue" evidence="2">
    <location>
        <position position="355"/>
    </location>
</feature>
<evidence type="ECO:0000313" key="2">
    <source>
        <dbReference type="EMBL" id="EDW78978.2"/>
    </source>
</evidence>
<dbReference type="FunCoup" id="B4N4A4">
    <property type="interactions" value="155"/>
</dbReference>
<dbReference type="Pfam" id="PF14780">
    <property type="entry name" value="NEPRO_N"/>
    <property type="match status" value="1"/>
</dbReference>
<dbReference type="PANTHER" id="PTHR34761">
    <property type="entry name" value="NUCLEOLUS AND NEURAL PROGENITOR PROTEIN"/>
    <property type="match status" value="1"/>
</dbReference>
<accession>B4N4A4</accession>
<organism evidence="2 3">
    <name type="scientific">Drosophila willistoni</name>
    <name type="common">Fruit fly</name>
    <dbReference type="NCBI Taxonomy" id="7260"/>
    <lineage>
        <taxon>Eukaryota</taxon>
        <taxon>Metazoa</taxon>
        <taxon>Ecdysozoa</taxon>
        <taxon>Arthropoda</taxon>
        <taxon>Hexapoda</taxon>
        <taxon>Insecta</taxon>
        <taxon>Pterygota</taxon>
        <taxon>Neoptera</taxon>
        <taxon>Endopterygota</taxon>
        <taxon>Diptera</taxon>
        <taxon>Brachycera</taxon>
        <taxon>Muscomorpha</taxon>
        <taxon>Ephydroidea</taxon>
        <taxon>Drosophilidae</taxon>
        <taxon>Drosophila</taxon>
        <taxon>Sophophora</taxon>
    </lineage>
</organism>
<evidence type="ECO:0000259" key="1">
    <source>
        <dbReference type="Pfam" id="PF14780"/>
    </source>
</evidence>
<name>B4N4A4_DROWI</name>
<dbReference type="AlphaFoldDB" id="B4N4A4"/>
<sequence length="355" mass="40439">MACESGNLSFWNDFELKKPPLVNIQVTDTKFAKHIFVAINRYLQQLTAPDATEFAETAAMIGRLMARRKNSFHNMPGFRDLCKLNASLCRLLRLDLPRELEHFRSALPDICDDELAGALPTRSSFEYILVRLLAYYHLQERIRECCLGAANYFAQMLRNNFFMEFLTLLMAAVAKINKLSSLQSNKCVTLYNKLRPQVSNFPLVENHKFLPKMYELPAQLSVVKTKLKQDDPASAIPSSTVLLKPPPLITKVEKAKQEIKSDVGTVIERKSAVQARKPINQVEFDVDSLVTIEDVKQFIARESKARNKSPVPASCVTKTIPKNEWLTARTLFQNKLQAKENKKALTIFRKFISSK</sequence>
<reference evidence="2 3" key="1">
    <citation type="journal article" date="2007" name="Nature">
        <title>Evolution of genes and genomes on the Drosophila phylogeny.</title>
        <authorList>
            <consortium name="Drosophila 12 Genomes Consortium"/>
            <person name="Clark A.G."/>
            <person name="Eisen M.B."/>
            <person name="Smith D.R."/>
            <person name="Bergman C.M."/>
            <person name="Oliver B."/>
            <person name="Markow T.A."/>
            <person name="Kaufman T.C."/>
            <person name="Kellis M."/>
            <person name="Gelbart W."/>
            <person name="Iyer V.N."/>
            <person name="Pollard D.A."/>
            <person name="Sackton T.B."/>
            <person name="Larracuente A.M."/>
            <person name="Singh N.D."/>
            <person name="Abad J.P."/>
            <person name="Abt D.N."/>
            <person name="Adryan B."/>
            <person name="Aguade M."/>
            <person name="Akashi H."/>
            <person name="Anderson W.W."/>
            <person name="Aquadro C.F."/>
            <person name="Ardell D.H."/>
            <person name="Arguello R."/>
            <person name="Artieri C.G."/>
            <person name="Barbash D.A."/>
            <person name="Barker D."/>
            <person name="Barsanti P."/>
            <person name="Batterham P."/>
            <person name="Batzoglou S."/>
            <person name="Begun D."/>
            <person name="Bhutkar A."/>
            <person name="Blanco E."/>
            <person name="Bosak S.A."/>
            <person name="Bradley R.K."/>
            <person name="Brand A.D."/>
            <person name="Brent M.R."/>
            <person name="Brooks A.N."/>
            <person name="Brown R.H."/>
            <person name="Butlin R.K."/>
            <person name="Caggese C."/>
            <person name="Calvi B.R."/>
            <person name="Bernardo de Carvalho A."/>
            <person name="Caspi A."/>
            <person name="Castrezana S."/>
            <person name="Celniker S.E."/>
            <person name="Chang J.L."/>
            <person name="Chapple C."/>
            <person name="Chatterji S."/>
            <person name="Chinwalla A."/>
            <person name="Civetta A."/>
            <person name="Clifton S.W."/>
            <person name="Comeron J.M."/>
            <person name="Costello J.C."/>
            <person name="Coyne J.A."/>
            <person name="Daub J."/>
            <person name="David R.G."/>
            <person name="Delcher A.L."/>
            <person name="Delehaunty K."/>
            <person name="Do C.B."/>
            <person name="Ebling H."/>
            <person name="Edwards K."/>
            <person name="Eickbush T."/>
            <person name="Evans J.D."/>
            <person name="Filipski A."/>
            <person name="Findeiss S."/>
            <person name="Freyhult E."/>
            <person name="Fulton L."/>
            <person name="Fulton R."/>
            <person name="Garcia A.C."/>
            <person name="Gardiner A."/>
            <person name="Garfield D.A."/>
            <person name="Garvin B.E."/>
            <person name="Gibson G."/>
            <person name="Gilbert D."/>
            <person name="Gnerre S."/>
            <person name="Godfrey J."/>
            <person name="Good R."/>
            <person name="Gotea V."/>
            <person name="Gravely B."/>
            <person name="Greenberg A.J."/>
            <person name="Griffiths-Jones S."/>
            <person name="Gross S."/>
            <person name="Guigo R."/>
            <person name="Gustafson E.A."/>
            <person name="Haerty W."/>
            <person name="Hahn M.W."/>
            <person name="Halligan D.L."/>
            <person name="Halpern A.L."/>
            <person name="Halter G.M."/>
            <person name="Han M.V."/>
            <person name="Heger A."/>
            <person name="Hillier L."/>
            <person name="Hinrichs A.S."/>
            <person name="Holmes I."/>
            <person name="Hoskins R.A."/>
            <person name="Hubisz M.J."/>
            <person name="Hultmark D."/>
            <person name="Huntley M.A."/>
            <person name="Jaffe D.B."/>
            <person name="Jagadeeshan S."/>
            <person name="Jeck W.R."/>
            <person name="Johnson J."/>
            <person name="Jones C.D."/>
            <person name="Jordan W.C."/>
            <person name="Karpen G.H."/>
            <person name="Kataoka E."/>
            <person name="Keightley P.D."/>
            <person name="Kheradpour P."/>
            <person name="Kirkness E.F."/>
            <person name="Koerich L.B."/>
            <person name="Kristiansen K."/>
            <person name="Kudrna D."/>
            <person name="Kulathinal R.J."/>
            <person name="Kumar S."/>
            <person name="Kwok R."/>
            <person name="Lander E."/>
            <person name="Langley C.H."/>
            <person name="Lapoint R."/>
            <person name="Lazzaro B.P."/>
            <person name="Lee S.J."/>
            <person name="Levesque L."/>
            <person name="Li R."/>
            <person name="Lin C.F."/>
            <person name="Lin M.F."/>
            <person name="Lindblad-Toh K."/>
            <person name="Llopart A."/>
            <person name="Long M."/>
            <person name="Low L."/>
            <person name="Lozovsky E."/>
            <person name="Lu J."/>
            <person name="Luo M."/>
            <person name="Machado C.A."/>
            <person name="Makalowski W."/>
            <person name="Marzo M."/>
            <person name="Matsuda M."/>
            <person name="Matzkin L."/>
            <person name="McAllister B."/>
            <person name="McBride C.S."/>
            <person name="McKernan B."/>
            <person name="McKernan K."/>
            <person name="Mendez-Lago M."/>
            <person name="Minx P."/>
            <person name="Mollenhauer M.U."/>
            <person name="Montooth K."/>
            <person name="Mount S.M."/>
            <person name="Mu X."/>
            <person name="Myers E."/>
            <person name="Negre B."/>
            <person name="Newfeld S."/>
            <person name="Nielsen R."/>
            <person name="Noor M.A."/>
            <person name="O'Grady P."/>
            <person name="Pachter L."/>
            <person name="Papaceit M."/>
            <person name="Parisi M.J."/>
            <person name="Parisi M."/>
            <person name="Parts L."/>
            <person name="Pedersen J.S."/>
            <person name="Pesole G."/>
            <person name="Phillippy A.M."/>
            <person name="Ponting C.P."/>
            <person name="Pop M."/>
            <person name="Porcelli D."/>
            <person name="Powell J.R."/>
            <person name="Prohaska S."/>
            <person name="Pruitt K."/>
            <person name="Puig M."/>
            <person name="Quesneville H."/>
            <person name="Ram K.R."/>
            <person name="Rand D."/>
            <person name="Rasmussen M.D."/>
            <person name="Reed L.K."/>
            <person name="Reenan R."/>
            <person name="Reily A."/>
            <person name="Remington K.A."/>
            <person name="Rieger T.T."/>
            <person name="Ritchie M.G."/>
            <person name="Robin C."/>
            <person name="Rogers Y.H."/>
            <person name="Rohde C."/>
            <person name="Rozas J."/>
            <person name="Rubenfield M.J."/>
            <person name="Ruiz A."/>
            <person name="Russo S."/>
            <person name="Salzberg S.L."/>
            <person name="Sanchez-Gracia A."/>
            <person name="Saranga D.J."/>
            <person name="Sato H."/>
            <person name="Schaeffer S.W."/>
            <person name="Schatz M.C."/>
            <person name="Schlenke T."/>
            <person name="Schwartz R."/>
            <person name="Segarra C."/>
            <person name="Singh R.S."/>
            <person name="Sirot L."/>
            <person name="Sirota M."/>
            <person name="Sisneros N.B."/>
            <person name="Smith C.D."/>
            <person name="Smith T.F."/>
            <person name="Spieth J."/>
            <person name="Stage D.E."/>
            <person name="Stark A."/>
            <person name="Stephan W."/>
            <person name="Strausberg R.L."/>
            <person name="Strempel S."/>
            <person name="Sturgill D."/>
            <person name="Sutton G."/>
            <person name="Sutton G.G."/>
            <person name="Tao W."/>
            <person name="Teichmann S."/>
            <person name="Tobari Y.N."/>
            <person name="Tomimura Y."/>
            <person name="Tsolas J.M."/>
            <person name="Valente V.L."/>
            <person name="Venter E."/>
            <person name="Venter J.C."/>
            <person name="Vicario S."/>
            <person name="Vieira F.G."/>
            <person name="Vilella A.J."/>
            <person name="Villasante A."/>
            <person name="Walenz B."/>
            <person name="Wang J."/>
            <person name="Wasserman M."/>
            <person name="Watts T."/>
            <person name="Wilson D."/>
            <person name="Wilson R.K."/>
            <person name="Wing R.A."/>
            <person name="Wolfner M.F."/>
            <person name="Wong A."/>
            <person name="Wong G.K."/>
            <person name="Wu C.I."/>
            <person name="Wu G."/>
            <person name="Yamamoto D."/>
            <person name="Yang H.P."/>
            <person name="Yang S.P."/>
            <person name="Yorke J.A."/>
            <person name="Yoshida K."/>
            <person name="Zdobnov E."/>
            <person name="Zhang P."/>
            <person name="Zhang Y."/>
            <person name="Zimin A.V."/>
            <person name="Baldwin J."/>
            <person name="Abdouelleil A."/>
            <person name="Abdulkadir J."/>
            <person name="Abebe A."/>
            <person name="Abera B."/>
            <person name="Abreu J."/>
            <person name="Acer S.C."/>
            <person name="Aftuck L."/>
            <person name="Alexander A."/>
            <person name="An P."/>
            <person name="Anderson E."/>
            <person name="Anderson S."/>
            <person name="Arachi H."/>
            <person name="Azer M."/>
            <person name="Bachantsang P."/>
            <person name="Barry A."/>
            <person name="Bayul T."/>
            <person name="Berlin A."/>
            <person name="Bessette D."/>
            <person name="Bloom T."/>
            <person name="Blye J."/>
            <person name="Boguslavskiy L."/>
            <person name="Bonnet C."/>
            <person name="Boukhgalter B."/>
            <person name="Bourzgui I."/>
            <person name="Brown A."/>
            <person name="Cahill P."/>
            <person name="Channer S."/>
            <person name="Cheshatsang Y."/>
            <person name="Chuda L."/>
            <person name="Citroen M."/>
            <person name="Collymore A."/>
            <person name="Cooke P."/>
            <person name="Costello M."/>
            <person name="D'Aco K."/>
            <person name="Daza R."/>
            <person name="De Haan G."/>
            <person name="DeGray S."/>
            <person name="DeMaso C."/>
            <person name="Dhargay N."/>
            <person name="Dooley K."/>
            <person name="Dooley E."/>
            <person name="Doricent M."/>
            <person name="Dorje P."/>
            <person name="Dorjee K."/>
            <person name="Dupes A."/>
            <person name="Elong R."/>
            <person name="Falk J."/>
            <person name="Farina A."/>
            <person name="Faro S."/>
            <person name="Ferguson D."/>
            <person name="Fisher S."/>
            <person name="Foley C.D."/>
            <person name="Franke A."/>
            <person name="Friedrich D."/>
            <person name="Gadbois L."/>
            <person name="Gearin G."/>
            <person name="Gearin C.R."/>
            <person name="Giannoukos G."/>
            <person name="Goode T."/>
            <person name="Graham J."/>
            <person name="Grandbois E."/>
            <person name="Grewal S."/>
            <person name="Gyaltsen K."/>
            <person name="Hafez N."/>
            <person name="Hagos B."/>
            <person name="Hall J."/>
            <person name="Henson C."/>
            <person name="Hollinger A."/>
            <person name="Honan T."/>
            <person name="Huard M.D."/>
            <person name="Hughes L."/>
            <person name="Hurhula B."/>
            <person name="Husby M.E."/>
            <person name="Kamat A."/>
            <person name="Kanga B."/>
            <person name="Kashin S."/>
            <person name="Khazanovich D."/>
            <person name="Kisner P."/>
            <person name="Lance K."/>
            <person name="Lara M."/>
            <person name="Lee W."/>
            <person name="Lennon N."/>
            <person name="Letendre F."/>
            <person name="LeVine R."/>
            <person name="Lipovsky A."/>
            <person name="Liu X."/>
            <person name="Liu J."/>
            <person name="Liu S."/>
            <person name="Lokyitsang T."/>
            <person name="Lokyitsang Y."/>
            <person name="Lubonja R."/>
            <person name="Lui A."/>
            <person name="MacDonald P."/>
            <person name="Magnisalis V."/>
            <person name="Maru K."/>
            <person name="Matthews C."/>
            <person name="McCusker W."/>
            <person name="McDonough S."/>
            <person name="Mehta T."/>
            <person name="Meldrim J."/>
            <person name="Meneus L."/>
            <person name="Mihai O."/>
            <person name="Mihalev A."/>
            <person name="Mihova T."/>
            <person name="Mittelman R."/>
            <person name="Mlenga V."/>
            <person name="Montmayeur A."/>
            <person name="Mulrain L."/>
            <person name="Navidi A."/>
            <person name="Naylor J."/>
            <person name="Negash T."/>
            <person name="Nguyen T."/>
            <person name="Nguyen N."/>
            <person name="Nicol R."/>
            <person name="Norbu C."/>
            <person name="Norbu N."/>
            <person name="Novod N."/>
            <person name="O'Neill B."/>
            <person name="Osman S."/>
            <person name="Markiewicz E."/>
            <person name="Oyono O.L."/>
            <person name="Patti C."/>
            <person name="Phunkhang P."/>
            <person name="Pierre F."/>
            <person name="Priest M."/>
            <person name="Raghuraman S."/>
            <person name="Rege F."/>
            <person name="Reyes R."/>
            <person name="Rise C."/>
            <person name="Rogov P."/>
            <person name="Ross K."/>
            <person name="Ryan E."/>
            <person name="Settipalli S."/>
            <person name="Shea T."/>
            <person name="Sherpa N."/>
            <person name="Shi L."/>
            <person name="Shih D."/>
            <person name="Sparrow T."/>
            <person name="Spaulding J."/>
            <person name="Stalker J."/>
            <person name="Stange-Thomann N."/>
            <person name="Stavropoulos S."/>
            <person name="Stone C."/>
            <person name="Strader C."/>
            <person name="Tesfaye S."/>
            <person name="Thomson T."/>
            <person name="Thoulutsang Y."/>
            <person name="Thoulutsang D."/>
            <person name="Topham K."/>
            <person name="Topping I."/>
            <person name="Tsamla T."/>
            <person name="Vassiliev H."/>
            <person name="Vo A."/>
            <person name="Wangchuk T."/>
            <person name="Wangdi T."/>
            <person name="Weiand M."/>
            <person name="Wilkinson J."/>
            <person name="Wilson A."/>
            <person name="Yadav S."/>
            <person name="Young G."/>
            <person name="Yu Q."/>
            <person name="Zembek L."/>
            <person name="Zhong D."/>
            <person name="Zimmer A."/>
            <person name="Zwirko Z."/>
            <person name="Jaffe D.B."/>
            <person name="Alvarez P."/>
            <person name="Brockman W."/>
            <person name="Butler J."/>
            <person name="Chin C."/>
            <person name="Gnerre S."/>
            <person name="Grabherr M."/>
            <person name="Kleber M."/>
            <person name="Mauceli E."/>
            <person name="MacCallum I."/>
        </authorList>
    </citation>
    <scope>NUCLEOTIDE SEQUENCE [LARGE SCALE GENOMIC DNA]</scope>
    <source>
        <strain evidence="3">Tucson 14030-0811.24</strain>
    </source>
</reference>
<evidence type="ECO:0000313" key="3">
    <source>
        <dbReference type="Proteomes" id="UP000007798"/>
    </source>
</evidence>
<dbReference type="GO" id="GO:0045747">
    <property type="term" value="P:positive regulation of Notch signaling pathway"/>
    <property type="evidence" value="ECO:0007669"/>
    <property type="project" value="TreeGrafter"/>
</dbReference>
<proteinExistence type="predicted"/>
<dbReference type="STRING" id="7260.B4N4A4"/>
<dbReference type="InParanoid" id="B4N4A4"/>
<keyword evidence="3" id="KW-1185">Reference proteome</keyword>
<dbReference type="Proteomes" id="UP000007798">
    <property type="component" value="Unassembled WGS sequence"/>
</dbReference>
<dbReference type="GO" id="GO:0005634">
    <property type="term" value="C:nucleus"/>
    <property type="evidence" value="ECO:0007669"/>
    <property type="project" value="TreeGrafter"/>
</dbReference>